<evidence type="ECO:0000313" key="4">
    <source>
        <dbReference type="Proteomes" id="UP000317043"/>
    </source>
</evidence>
<reference evidence="3 4" key="1">
    <citation type="submission" date="2019-06" db="EMBL/GenBank/DDBJ databases">
        <title>Sequencing the genomes of 1000 actinobacteria strains.</title>
        <authorList>
            <person name="Klenk H.-P."/>
        </authorList>
    </citation>
    <scope>NUCLEOTIDE SEQUENCE [LARGE SCALE GENOMIC DNA]</scope>
    <source>
        <strain evidence="3 4">DSM 45928</strain>
    </source>
</reference>
<comment type="caution">
    <text evidence="3">The sequence shown here is derived from an EMBL/GenBank/DDBJ whole genome shotgun (WGS) entry which is preliminary data.</text>
</comment>
<dbReference type="RefSeq" id="WP_142036924.1">
    <property type="nucleotide sequence ID" value="NZ_JBHTGS010000001.1"/>
</dbReference>
<proteinExistence type="predicted"/>
<feature type="region of interest" description="Disordered" evidence="1">
    <location>
        <begin position="1"/>
        <end position="36"/>
    </location>
</feature>
<keyword evidence="2" id="KW-0812">Transmembrane</keyword>
<keyword evidence="2" id="KW-0472">Membrane</keyword>
<evidence type="ECO:0000256" key="1">
    <source>
        <dbReference type="SAM" id="MobiDB-lite"/>
    </source>
</evidence>
<dbReference type="Proteomes" id="UP000317043">
    <property type="component" value="Unassembled WGS sequence"/>
</dbReference>
<name>A0A543ATY9_9ACTN</name>
<protein>
    <submittedName>
        <fullName evidence="3">Uncharacterized protein</fullName>
    </submittedName>
</protein>
<evidence type="ECO:0000313" key="3">
    <source>
        <dbReference type="EMBL" id="TQL76073.1"/>
    </source>
</evidence>
<feature type="transmembrane region" description="Helical" evidence="2">
    <location>
        <begin position="43"/>
        <end position="67"/>
    </location>
</feature>
<keyword evidence="4" id="KW-1185">Reference proteome</keyword>
<sequence length="262" mass="27502">MSYGPPPGAAPPPPSQYPPPGGYPPPPPPYGGMMPPPPKTSNTGVIIGVVAGIVAVLLVGVGSIWLFSGGTPGGGEDGYPQSYEPTAAVYTDGGDFTYVPGYDLCGSFSHAGIDSLIPVTDVASSDELNPETGSGFYGCWIDYSNKETHGDGYVQGHLDMRAGIYLDSQRAIDEFEWDQELMKNSGPQPFDGLAIDSVIVYYEDPRGDSIYITARSGNLWLSASLTTNRPQSSLGKPGIPMEVMAGILADVFNEALPSMATA</sequence>
<dbReference type="EMBL" id="VFOW01000001">
    <property type="protein sequence ID" value="TQL76073.1"/>
    <property type="molecule type" value="Genomic_DNA"/>
</dbReference>
<accession>A0A543ATY9</accession>
<gene>
    <name evidence="3" type="ORF">FB566_1593</name>
</gene>
<dbReference type="AlphaFoldDB" id="A0A543ATY9"/>
<organism evidence="3 4">
    <name type="scientific">Stackebrandtia endophytica</name>
    <dbReference type="NCBI Taxonomy" id="1496996"/>
    <lineage>
        <taxon>Bacteria</taxon>
        <taxon>Bacillati</taxon>
        <taxon>Actinomycetota</taxon>
        <taxon>Actinomycetes</taxon>
        <taxon>Glycomycetales</taxon>
        <taxon>Glycomycetaceae</taxon>
        <taxon>Stackebrandtia</taxon>
    </lineage>
</organism>
<dbReference type="InParanoid" id="A0A543ATY9"/>
<evidence type="ECO:0000256" key="2">
    <source>
        <dbReference type="SAM" id="Phobius"/>
    </source>
</evidence>
<keyword evidence="2" id="KW-1133">Transmembrane helix</keyword>